<dbReference type="AlphaFoldDB" id="A0A5C6MB99"/>
<name>A0A5C6MB99_9LACO</name>
<proteinExistence type="predicted"/>
<evidence type="ECO:0008006" key="3">
    <source>
        <dbReference type="Google" id="ProtNLM"/>
    </source>
</evidence>
<dbReference type="Proteomes" id="UP000321659">
    <property type="component" value="Unassembled WGS sequence"/>
</dbReference>
<comment type="caution">
    <text evidence="1">The sequence shown here is derived from an EMBL/GenBank/DDBJ whole genome shotgun (WGS) entry which is preliminary data.</text>
</comment>
<evidence type="ECO:0000313" key="1">
    <source>
        <dbReference type="EMBL" id="TWW10244.1"/>
    </source>
</evidence>
<dbReference type="RefSeq" id="WP_146303316.1">
    <property type="nucleotide sequence ID" value="NZ_JANXKU010000004.1"/>
</dbReference>
<organism evidence="1 2">
    <name type="scientific">Dellaglioa algida</name>
    <dbReference type="NCBI Taxonomy" id="105612"/>
    <lineage>
        <taxon>Bacteria</taxon>
        <taxon>Bacillati</taxon>
        <taxon>Bacillota</taxon>
        <taxon>Bacilli</taxon>
        <taxon>Lactobacillales</taxon>
        <taxon>Lactobacillaceae</taxon>
        <taxon>Dellaglioa</taxon>
    </lineage>
</organism>
<dbReference type="EMBL" id="SRRQ01000018">
    <property type="protein sequence ID" value="TWW10244.1"/>
    <property type="molecule type" value="Genomic_DNA"/>
</dbReference>
<protein>
    <recommendedName>
        <fullName evidence="3">LSM domain-containing protein</fullName>
    </recommendedName>
</protein>
<evidence type="ECO:0000313" key="2">
    <source>
        <dbReference type="Proteomes" id="UP000321659"/>
    </source>
</evidence>
<reference evidence="1 2" key="1">
    <citation type="submission" date="2019-04" db="EMBL/GenBank/DDBJ databases">
        <title>In vitro growth and metabolic characteristics of meat-borne Lactobacillus algidus strains.</title>
        <authorList>
            <person name="Sade E."/>
            <person name="Per J."/>
            <person name="Tytti H."/>
            <person name="Johanna B.K."/>
        </authorList>
    </citation>
    <scope>NUCLEOTIDE SEQUENCE [LARGE SCALE GENOMIC DNA]</scope>
    <source>
        <strain evidence="1 2">LTS37-1</strain>
    </source>
</reference>
<gene>
    <name evidence="1" type="ORF">LABALGLTS371_15320</name>
</gene>
<sequence>MLKLWEYVDQEVVLTLINGNKVKGKVIDWTDDETSISGEQEISIGSHIYAKSDFKNIKLKHLTI</sequence>
<accession>A0A5C6MB99</accession>